<feature type="region of interest" description="Disordered" evidence="1">
    <location>
        <begin position="27"/>
        <end position="55"/>
    </location>
</feature>
<dbReference type="EMBL" id="RQJP01000001">
    <property type="protein sequence ID" value="RRB18078.1"/>
    <property type="molecule type" value="Genomic_DNA"/>
</dbReference>
<accession>A0A3P1CY35</accession>
<proteinExistence type="predicted"/>
<feature type="compositionally biased region" description="Basic and acidic residues" evidence="1">
    <location>
        <begin position="28"/>
        <end position="48"/>
    </location>
</feature>
<comment type="caution">
    <text evidence="3">The sequence shown here is derived from an EMBL/GenBank/DDBJ whole genome shotgun (WGS) entry which is preliminary data.</text>
</comment>
<dbReference type="Proteomes" id="UP000274271">
    <property type="component" value="Unassembled WGS sequence"/>
</dbReference>
<keyword evidence="2" id="KW-0732">Signal</keyword>
<dbReference type="AlphaFoldDB" id="A0A3P1CY35"/>
<evidence type="ECO:0008006" key="5">
    <source>
        <dbReference type="Google" id="ProtNLM"/>
    </source>
</evidence>
<evidence type="ECO:0000313" key="3">
    <source>
        <dbReference type="EMBL" id="RRB18078.1"/>
    </source>
</evidence>
<evidence type="ECO:0000256" key="2">
    <source>
        <dbReference type="SAM" id="SignalP"/>
    </source>
</evidence>
<dbReference type="RefSeq" id="WP_124905313.1">
    <property type="nucleotide sequence ID" value="NZ_RQJP01000001.1"/>
</dbReference>
<keyword evidence="4" id="KW-1185">Reference proteome</keyword>
<sequence>MKPFILSILFLVSFTANAQQMQEFNQAYEEKEKQDEDAKEDAKAKGQSEPDSNNAINKMSALPNFTSLLGKNILLPQIELNGMTNFNTHDSFYGDIKIFTSAFALKSFSNLSLFFPETSVYGISMSFNWLPFKKVNFIKANGEKQEVEWFCAYFKANYLGKNLQGISEDDKTVGDTLRFTSDVAHLKLGLQVIPITNILSFYGDINFLLPVVNRDPLLKYNTDMKRGSNNFITLGTRFFIANGADKPLNIYLDFSAVVVDKVTKTMYKTNDALIPRLSVGGSFKF</sequence>
<feature type="signal peptide" evidence="2">
    <location>
        <begin position="1"/>
        <end position="18"/>
    </location>
</feature>
<evidence type="ECO:0000256" key="1">
    <source>
        <dbReference type="SAM" id="MobiDB-lite"/>
    </source>
</evidence>
<protein>
    <recommendedName>
        <fullName evidence="5">Outer membrane protein beta-barrel domain-containing protein</fullName>
    </recommendedName>
</protein>
<feature type="chain" id="PRO_5018015222" description="Outer membrane protein beta-barrel domain-containing protein" evidence="2">
    <location>
        <begin position="19"/>
        <end position="285"/>
    </location>
</feature>
<evidence type="ECO:0000313" key="4">
    <source>
        <dbReference type="Proteomes" id="UP000274271"/>
    </source>
</evidence>
<name>A0A3P1CY35_9BACT</name>
<gene>
    <name evidence="3" type="ORF">EHT87_07335</name>
</gene>
<reference evidence="3 4" key="1">
    <citation type="submission" date="2018-11" db="EMBL/GenBank/DDBJ databases">
        <authorList>
            <person name="Zhou Z."/>
            <person name="Wang G."/>
        </authorList>
    </citation>
    <scope>NUCLEOTIDE SEQUENCE [LARGE SCALE GENOMIC DNA]</scope>
    <source>
        <strain evidence="3 4">KCTC42998</strain>
    </source>
</reference>
<organism evidence="3 4">
    <name type="scientific">Larkinella knui</name>
    <dbReference type="NCBI Taxonomy" id="2025310"/>
    <lineage>
        <taxon>Bacteria</taxon>
        <taxon>Pseudomonadati</taxon>
        <taxon>Bacteroidota</taxon>
        <taxon>Cytophagia</taxon>
        <taxon>Cytophagales</taxon>
        <taxon>Spirosomataceae</taxon>
        <taxon>Larkinella</taxon>
    </lineage>
</organism>